<dbReference type="EMBL" id="SMYL01000002">
    <property type="protein sequence ID" value="TDK67320.1"/>
    <property type="molecule type" value="Genomic_DNA"/>
</dbReference>
<keyword evidence="1" id="KW-0238">DNA-binding</keyword>
<dbReference type="SMART" id="SM00448">
    <property type="entry name" value="REC"/>
    <property type="match status" value="1"/>
</dbReference>
<dbReference type="GO" id="GO:0005829">
    <property type="term" value="C:cytosol"/>
    <property type="evidence" value="ECO:0007669"/>
    <property type="project" value="TreeGrafter"/>
</dbReference>
<dbReference type="Pfam" id="PF04397">
    <property type="entry name" value="LytTR"/>
    <property type="match status" value="1"/>
</dbReference>
<feature type="modified residue" description="4-aspartylphosphate" evidence="2">
    <location>
        <position position="55"/>
    </location>
</feature>
<name>A0A4R5W3P4_9BURK</name>
<dbReference type="InterPro" id="IPR001789">
    <property type="entry name" value="Sig_transdc_resp-reg_receiver"/>
</dbReference>
<dbReference type="Gene3D" id="3.40.50.2300">
    <property type="match status" value="1"/>
</dbReference>
<reference evidence="5 6" key="1">
    <citation type="submission" date="2019-03" db="EMBL/GenBank/DDBJ databases">
        <title>Sapientia aquatica gen. nov., sp. nov., isolated from a crater lake.</title>
        <authorList>
            <person name="Felfoldi T."/>
            <person name="Szabo A."/>
            <person name="Toth E."/>
            <person name="Schumann P."/>
            <person name="Keki Z."/>
            <person name="Marialigeti K."/>
            <person name="Mathe I."/>
        </authorList>
    </citation>
    <scope>NUCLEOTIDE SEQUENCE [LARGE SCALE GENOMIC DNA]</scope>
    <source>
        <strain evidence="5 6">SA-152</strain>
    </source>
</reference>
<keyword evidence="2" id="KW-0597">Phosphoprotein</keyword>
<evidence type="ECO:0000256" key="1">
    <source>
        <dbReference type="ARBA" id="ARBA00023125"/>
    </source>
</evidence>
<dbReference type="GO" id="GO:0000156">
    <property type="term" value="F:phosphorelay response regulator activity"/>
    <property type="evidence" value="ECO:0007669"/>
    <property type="project" value="TreeGrafter"/>
</dbReference>
<evidence type="ECO:0000313" key="5">
    <source>
        <dbReference type="EMBL" id="TDK67320.1"/>
    </source>
</evidence>
<evidence type="ECO:0000256" key="2">
    <source>
        <dbReference type="PROSITE-ProRule" id="PRU00169"/>
    </source>
</evidence>
<dbReference type="PANTHER" id="PTHR48111">
    <property type="entry name" value="REGULATOR OF RPOS"/>
    <property type="match status" value="1"/>
</dbReference>
<dbReference type="GO" id="GO:0000976">
    <property type="term" value="F:transcription cis-regulatory region binding"/>
    <property type="evidence" value="ECO:0007669"/>
    <property type="project" value="TreeGrafter"/>
</dbReference>
<dbReference type="GO" id="GO:0006355">
    <property type="term" value="P:regulation of DNA-templated transcription"/>
    <property type="evidence" value="ECO:0007669"/>
    <property type="project" value="TreeGrafter"/>
</dbReference>
<comment type="caution">
    <text evidence="5">The sequence shown here is derived from an EMBL/GenBank/DDBJ whole genome shotgun (WGS) entry which is preliminary data.</text>
</comment>
<dbReference type="InterPro" id="IPR039420">
    <property type="entry name" value="WalR-like"/>
</dbReference>
<dbReference type="GO" id="GO:0032993">
    <property type="term" value="C:protein-DNA complex"/>
    <property type="evidence" value="ECO:0007669"/>
    <property type="project" value="TreeGrafter"/>
</dbReference>
<dbReference type="SUPFAM" id="SSF52172">
    <property type="entry name" value="CheY-like"/>
    <property type="match status" value="1"/>
</dbReference>
<evidence type="ECO:0000313" key="6">
    <source>
        <dbReference type="Proteomes" id="UP000294829"/>
    </source>
</evidence>
<dbReference type="InterPro" id="IPR011006">
    <property type="entry name" value="CheY-like_superfamily"/>
</dbReference>
<dbReference type="InterPro" id="IPR007492">
    <property type="entry name" value="LytTR_DNA-bd_dom"/>
</dbReference>
<dbReference type="PROSITE" id="PS50930">
    <property type="entry name" value="HTH_LYTTR"/>
    <property type="match status" value="1"/>
</dbReference>
<dbReference type="Gene3D" id="2.40.50.1020">
    <property type="entry name" value="LytTr DNA-binding domain"/>
    <property type="match status" value="1"/>
</dbReference>
<dbReference type="PANTHER" id="PTHR48111:SF69">
    <property type="entry name" value="RESPONSE REGULATOR RECEIVER"/>
    <property type="match status" value="1"/>
</dbReference>
<dbReference type="Pfam" id="PF00072">
    <property type="entry name" value="Response_reg"/>
    <property type="match status" value="1"/>
</dbReference>
<dbReference type="AlphaFoldDB" id="A0A4R5W3P4"/>
<gene>
    <name evidence="5" type="ORF">E2I14_06035</name>
</gene>
<dbReference type="SMART" id="SM00850">
    <property type="entry name" value="LytTR"/>
    <property type="match status" value="1"/>
</dbReference>
<organism evidence="5 6">
    <name type="scientific">Sapientia aquatica</name>
    <dbReference type="NCBI Taxonomy" id="1549640"/>
    <lineage>
        <taxon>Bacteria</taxon>
        <taxon>Pseudomonadati</taxon>
        <taxon>Pseudomonadota</taxon>
        <taxon>Betaproteobacteria</taxon>
        <taxon>Burkholderiales</taxon>
        <taxon>Oxalobacteraceae</taxon>
        <taxon>Sapientia</taxon>
    </lineage>
</organism>
<feature type="domain" description="Response regulatory" evidence="3">
    <location>
        <begin position="3"/>
        <end position="115"/>
    </location>
</feature>
<accession>A0A4R5W3P4</accession>
<keyword evidence="6" id="KW-1185">Reference proteome</keyword>
<evidence type="ECO:0000259" key="4">
    <source>
        <dbReference type="PROSITE" id="PS50930"/>
    </source>
</evidence>
<evidence type="ECO:0000259" key="3">
    <source>
        <dbReference type="PROSITE" id="PS50110"/>
    </source>
</evidence>
<sequence length="252" mass="28525">MPTAIIADDEYLQREELRRMLQQAWPELTILAECEDGCDALDAIVAHQPDVAFLDIRMPGLSGLDVARVSNGKCNVVFVTAYDAYAIDAFNLAACDYLLKPIQNERLAQSVERVQARLSRGSKSEELLQMMDLVEKRLSEQSNKERLRWISASSGKSIQIFPIDEILFFESDTRYTRVVSASDEGLIRTAIKDLQKGLDPEQFWQINRGILVNMNAIARAHRDELGGIKVEIKGSKEQLKVSQTYAWRFKGN</sequence>
<dbReference type="PROSITE" id="PS50110">
    <property type="entry name" value="RESPONSE_REGULATORY"/>
    <property type="match status" value="1"/>
</dbReference>
<protein>
    <submittedName>
        <fullName evidence="5">Response regulator transcription factor</fullName>
    </submittedName>
</protein>
<feature type="domain" description="HTH LytTR-type" evidence="4">
    <location>
        <begin position="150"/>
        <end position="252"/>
    </location>
</feature>
<proteinExistence type="predicted"/>
<dbReference type="Proteomes" id="UP000294829">
    <property type="component" value="Unassembled WGS sequence"/>
</dbReference>
<dbReference type="RefSeq" id="WP_133326455.1">
    <property type="nucleotide sequence ID" value="NZ_SMYL01000002.1"/>
</dbReference>
<dbReference type="OrthoDB" id="236568at2"/>